<gene>
    <name evidence="1" type="ORF">dnl_21820</name>
</gene>
<protein>
    <submittedName>
        <fullName evidence="1">Uncharacterized protein</fullName>
    </submittedName>
</protein>
<evidence type="ECO:0000313" key="1">
    <source>
        <dbReference type="EMBL" id="QTA79900.1"/>
    </source>
</evidence>
<reference evidence="1" key="1">
    <citation type="journal article" date="2021" name="Microb. Physiol.">
        <title>Proteogenomic Insights into the Physiology of Marine, Sulfate-Reducing, Filamentous Desulfonema limicola and Desulfonema magnum.</title>
        <authorList>
            <person name="Schnaars V."/>
            <person name="Wohlbrand L."/>
            <person name="Scheve S."/>
            <person name="Hinrichs C."/>
            <person name="Reinhardt R."/>
            <person name="Rabus R."/>
        </authorList>
    </citation>
    <scope>NUCLEOTIDE SEQUENCE</scope>
    <source>
        <strain evidence="1">5ac10</strain>
    </source>
</reference>
<accession>A0A975B6U6</accession>
<sequence>MVTFPDNTLVADADTNVSIPVFQGEYNLILNSSVQKIVIPQVQESGQKEIVQAGYIDIQGTGQTDVTYFDTQGNQLAIKKTNVSGAEDNRLEVFPGTYIAVLNNTSASITVTAGKNESVITGSVQVSGQGSDNFFIYDLKGSYLGYSPLNSAFELFPETYKILYNASIEQVVEPGEAVNISLGSLVVSGAGNDKYFVIDTLGNEIASVNTDETLELFAGSYNVRLNNILKTVVIEPEKTSKLTSGVLTVQGSGEDDFYILDSLGVPVAGAKTNQELDLFGGTYTVSLNNSKTQALVITVQADALPSAEKRSVQKAADLSDPLTALKICSGEIIAELNEADMNQDGIIDLIDAVYGLQVISGISIPKTVLKAGALTITGQGIDFFEVYNSQDTFLVYKKTGRTLEFFAGDYIVKLNNSINYAEISQGQTVVLETGIVSIPKTGTDMYNVRDSQGNILKENIASGTNIELFPGNYIIEFNGTSKNAVIEAGRIWNWE</sequence>
<keyword evidence="2" id="KW-1185">Reference proteome</keyword>
<dbReference type="KEGG" id="dli:dnl_21820"/>
<organism evidence="1 2">
    <name type="scientific">Desulfonema limicola</name>
    <dbReference type="NCBI Taxonomy" id="45656"/>
    <lineage>
        <taxon>Bacteria</taxon>
        <taxon>Pseudomonadati</taxon>
        <taxon>Thermodesulfobacteriota</taxon>
        <taxon>Desulfobacteria</taxon>
        <taxon>Desulfobacterales</taxon>
        <taxon>Desulfococcaceae</taxon>
        <taxon>Desulfonema</taxon>
    </lineage>
</organism>
<dbReference type="Proteomes" id="UP000663720">
    <property type="component" value="Chromosome"/>
</dbReference>
<evidence type="ECO:0000313" key="2">
    <source>
        <dbReference type="Proteomes" id="UP000663720"/>
    </source>
</evidence>
<dbReference type="AlphaFoldDB" id="A0A975B6U6"/>
<dbReference type="RefSeq" id="WP_207691600.1">
    <property type="nucleotide sequence ID" value="NZ_CP061799.1"/>
</dbReference>
<dbReference type="EMBL" id="CP061799">
    <property type="protein sequence ID" value="QTA79900.1"/>
    <property type="molecule type" value="Genomic_DNA"/>
</dbReference>
<proteinExistence type="predicted"/>
<name>A0A975B6U6_9BACT</name>